<protein>
    <submittedName>
        <fullName evidence="3">M23 family metallopeptidase</fullName>
        <ecNumber evidence="3">3.4.24.-</ecNumber>
    </submittedName>
</protein>
<evidence type="ECO:0000313" key="4">
    <source>
        <dbReference type="Proteomes" id="UP001597280"/>
    </source>
</evidence>
<evidence type="ECO:0000259" key="2">
    <source>
        <dbReference type="Pfam" id="PF01551"/>
    </source>
</evidence>
<dbReference type="PANTHER" id="PTHR21666:SF286">
    <property type="entry name" value="LIPOPROTEIN NLPD"/>
    <property type="match status" value="1"/>
</dbReference>
<dbReference type="PANTHER" id="PTHR21666">
    <property type="entry name" value="PEPTIDASE-RELATED"/>
    <property type="match status" value="1"/>
</dbReference>
<keyword evidence="4" id="KW-1185">Reference proteome</keyword>
<dbReference type="EC" id="3.4.24.-" evidence="3"/>
<reference evidence="4" key="1">
    <citation type="journal article" date="2019" name="Int. J. Syst. Evol. Microbiol.">
        <title>The Global Catalogue of Microorganisms (GCM) 10K type strain sequencing project: providing services to taxonomists for standard genome sequencing and annotation.</title>
        <authorList>
            <consortium name="The Broad Institute Genomics Platform"/>
            <consortium name="The Broad Institute Genome Sequencing Center for Infectious Disease"/>
            <person name="Wu L."/>
            <person name="Ma J."/>
        </authorList>
    </citation>
    <scope>NUCLEOTIDE SEQUENCE [LARGE SCALE GENOMIC DNA]</scope>
    <source>
        <strain evidence="4">JCM 11650</strain>
    </source>
</reference>
<dbReference type="CDD" id="cd12797">
    <property type="entry name" value="M23_peptidase"/>
    <property type="match status" value="1"/>
</dbReference>
<dbReference type="InterPro" id="IPR016047">
    <property type="entry name" value="M23ase_b-sheet_dom"/>
</dbReference>
<evidence type="ECO:0000256" key="1">
    <source>
        <dbReference type="SAM" id="MobiDB-lite"/>
    </source>
</evidence>
<dbReference type="GO" id="GO:0016787">
    <property type="term" value="F:hydrolase activity"/>
    <property type="evidence" value="ECO:0007669"/>
    <property type="project" value="UniProtKB-KW"/>
</dbReference>
<feature type="region of interest" description="Disordered" evidence="1">
    <location>
        <begin position="96"/>
        <end position="140"/>
    </location>
</feature>
<dbReference type="Pfam" id="PF01551">
    <property type="entry name" value="Peptidase_M23"/>
    <property type="match status" value="1"/>
</dbReference>
<keyword evidence="3" id="KW-0378">Hydrolase</keyword>
<proteinExistence type="predicted"/>
<accession>A0ABW4Q190</accession>
<dbReference type="Proteomes" id="UP001597280">
    <property type="component" value="Unassembled WGS sequence"/>
</dbReference>
<dbReference type="InterPro" id="IPR050570">
    <property type="entry name" value="Cell_wall_metabolism_enzyme"/>
</dbReference>
<feature type="compositionally biased region" description="Basic and acidic residues" evidence="1">
    <location>
        <begin position="101"/>
        <end position="111"/>
    </location>
</feature>
<dbReference type="Gene3D" id="2.70.70.10">
    <property type="entry name" value="Glucose Permease (Domain IIA)"/>
    <property type="match status" value="1"/>
</dbReference>
<feature type="domain" description="M23ase beta-sheet core" evidence="2">
    <location>
        <begin position="183"/>
        <end position="277"/>
    </location>
</feature>
<comment type="caution">
    <text evidence="3">The sequence shown here is derived from an EMBL/GenBank/DDBJ whole genome shotgun (WGS) entry which is preliminary data.</text>
</comment>
<feature type="region of interest" description="Disordered" evidence="1">
    <location>
        <begin position="1"/>
        <end position="23"/>
    </location>
</feature>
<dbReference type="InterPro" id="IPR011055">
    <property type="entry name" value="Dup_hybrid_motif"/>
</dbReference>
<name>A0ABW4Q190_9MICO</name>
<dbReference type="SUPFAM" id="SSF51261">
    <property type="entry name" value="Duplicated hybrid motif"/>
    <property type="match status" value="1"/>
</dbReference>
<organism evidence="3 4">
    <name type="scientific">Brachybacterium rhamnosum</name>
    <dbReference type="NCBI Taxonomy" id="173361"/>
    <lineage>
        <taxon>Bacteria</taxon>
        <taxon>Bacillati</taxon>
        <taxon>Actinomycetota</taxon>
        <taxon>Actinomycetes</taxon>
        <taxon>Micrococcales</taxon>
        <taxon>Dermabacteraceae</taxon>
        <taxon>Brachybacterium</taxon>
    </lineage>
</organism>
<feature type="compositionally biased region" description="Low complexity" evidence="1">
    <location>
        <begin position="112"/>
        <end position="131"/>
    </location>
</feature>
<dbReference type="EMBL" id="JBHUFL010000003">
    <property type="protein sequence ID" value="MFD1836182.1"/>
    <property type="molecule type" value="Genomic_DNA"/>
</dbReference>
<gene>
    <name evidence="3" type="ORF">ACFSDA_14020</name>
</gene>
<sequence>MANHRATGRANVRKSRVTGGTHRDSTLTAGVVKVGVLGALATATIAAPLAAAAAGVDESQAVAEVATPASDAVPALAESATAPVALPVADVASATATRGGDAADRSQERTSTDSADVADDAAAVDPATASTGIEVEAPAPEIVDEATGEELTASAEGFIRPVSGPITSGYGYRIHPVLGYGKGHDGVDFGSACGTPVHASAAGTVVAVENHPASGNRVKIDHGDGVVTGYYHLQGFNTEVGAKVEQGDVIGYVGSTGRSTGCHLHFAKMDESGTYSDPMALLK</sequence>
<dbReference type="RefSeq" id="WP_264451826.1">
    <property type="nucleotide sequence ID" value="NZ_BAAAIS010000003.1"/>
</dbReference>
<evidence type="ECO:0000313" key="3">
    <source>
        <dbReference type="EMBL" id="MFD1836182.1"/>
    </source>
</evidence>